<dbReference type="InterPro" id="IPR008568">
    <property type="entry name" value="EMC3"/>
</dbReference>
<proteinExistence type="inferred from homology"/>
<accession>A0A8C0CX99</accession>
<evidence type="ECO:0000256" key="9">
    <source>
        <dbReference type="ARBA" id="ARBA00030327"/>
    </source>
</evidence>
<evidence type="ECO:0000256" key="3">
    <source>
        <dbReference type="ARBA" id="ARBA00011276"/>
    </source>
</evidence>
<gene>
    <name evidence="11" type="primary">EMC3</name>
</gene>
<dbReference type="PANTHER" id="PTHR13116">
    <property type="entry name" value="ER MEMBRANE PROTEIN COMPLEX SUBUNIT 3"/>
    <property type="match status" value="1"/>
</dbReference>
<reference evidence="11" key="1">
    <citation type="submission" date="2023-09" db="UniProtKB">
        <authorList>
            <consortium name="Ensembl"/>
        </authorList>
    </citation>
    <scope>IDENTIFICATION</scope>
</reference>
<evidence type="ECO:0000256" key="1">
    <source>
        <dbReference type="ARBA" id="ARBA00004477"/>
    </source>
</evidence>
<keyword evidence="5" id="KW-0812">Transmembrane</keyword>
<dbReference type="InterPro" id="IPR002809">
    <property type="entry name" value="EMC3/TMCO1"/>
</dbReference>
<protein>
    <recommendedName>
        <fullName evidence="4">ER membrane protein complex subunit 3</fullName>
    </recommendedName>
    <alternativeName>
        <fullName evidence="9">Transmembrane protein 111</fullName>
    </alternativeName>
</protein>
<dbReference type="PANTHER" id="PTHR13116:SF10">
    <property type="entry name" value="ER MEMBRANE PROTEIN COMPLEX SUBUNIT 3"/>
    <property type="match status" value="1"/>
</dbReference>
<feature type="region of interest" description="Disordered" evidence="10">
    <location>
        <begin position="67"/>
        <end position="87"/>
    </location>
</feature>
<dbReference type="GO" id="GO:0071816">
    <property type="term" value="P:tail-anchored membrane protein insertion into ER membrane"/>
    <property type="evidence" value="ECO:0007669"/>
    <property type="project" value="Ensembl"/>
</dbReference>
<dbReference type="GO" id="GO:0034975">
    <property type="term" value="P:protein folding in endoplasmic reticulum"/>
    <property type="evidence" value="ECO:0007669"/>
    <property type="project" value="TreeGrafter"/>
</dbReference>
<comment type="subcellular location">
    <subcellularLocation>
        <location evidence="1">Endoplasmic reticulum membrane</location>
        <topology evidence="1">Multi-pass membrane protein</topology>
    </subcellularLocation>
</comment>
<comment type="subunit">
    <text evidence="3">Component of the ER membrane protein complex (EMC).</text>
</comment>
<dbReference type="GO" id="GO:0072546">
    <property type="term" value="C:EMC complex"/>
    <property type="evidence" value="ECO:0007669"/>
    <property type="project" value="Ensembl"/>
</dbReference>
<feature type="region of interest" description="Disordered" evidence="10">
    <location>
        <begin position="1"/>
        <end position="30"/>
    </location>
</feature>
<dbReference type="Pfam" id="PF01956">
    <property type="entry name" value="EMC3_TMCO1"/>
    <property type="match status" value="1"/>
</dbReference>
<evidence type="ECO:0000256" key="10">
    <source>
        <dbReference type="SAM" id="MobiDB-lite"/>
    </source>
</evidence>
<dbReference type="Ensembl" id="ENSBMST00010012449.1">
    <property type="protein sequence ID" value="ENSBMSP00010011230.1"/>
    <property type="gene ID" value="ENSBMSG00010008213.1"/>
</dbReference>
<dbReference type="AlphaFoldDB" id="A0A8C0CX99"/>
<dbReference type="SMART" id="SM01415">
    <property type="entry name" value="DUF106"/>
    <property type="match status" value="1"/>
</dbReference>
<feature type="compositionally biased region" description="Basic and acidic residues" evidence="10">
    <location>
        <begin position="1"/>
        <end position="25"/>
    </location>
</feature>
<dbReference type="GO" id="GO:0032977">
    <property type="term" value="F:membrane insertase activity"/>
    <property type="evidence" value="ECO:0007669"/>
    <property type="project" value="Ensembl"/>
</dbReference>
<evidence type="ECO:0000256" key="2">
    <source>
        <dbReference type="ARBA" id="ARBA00005376"/>
    </source>
</evidence>
<evidence type="ECO:0000256" key="7">
    <source>
        <dbReference type="ARBA" id="ARBA00022989"/>
    </source>
</evidence>
<sequence>GSGRGAPDEKAGLCRGLETGRRDAEPLEETTAAPLTRREAVVAHPFRLSRAAQRHTDAVEARLAVTSNFPAGSRRPRGPAGGRAQGQRLRWGSGLAWLRGVRRPGGELDEQTCAPVKIDPATAGREPALCEDGRAGAAARLQHPPLGGPAYRYHHLLRGHDSPLRVHPAAERQEAHPGTSLRQSFLTRKYYFNNPEDGFFKKTKRKVVPPSPMTDPTMLTDMMKGNVTNVLPMILIGGWINMTFSGFVTTKVPFPLTLRFKPMLQQGIELLTLDASWVSSASWYFLNVFGLRSIYSLILGQDNAADQSRMMQEQMTGAAMAMPADTNKAFKTEWEALELTDHQWALDDVEEELMAKDLHFEGMFKKELQTSIF</sequence>
<evidence type="ECO:0000256" key="5">
    <source>
        <dbReference type="ARBA" id="ARBA00022692"/>
    </source>
</evidence>
<evidence type="ECO:0000256" key="6">
    <source>
        <dbReference type="ARBA" id="ARBA00022824"/>
    </source>
</evidence>
<name>A0A8C0CX99_BALMU</name>
<comment type="similarity">
    <text evidence="2">Belongs to the EMC3 family.</text>
</comment>
<evidence type="ECO:0000256" key="4">
    <source>
        <dbReference type="ARBA" id="ARBA00020822"/>
    </source>
</evidence>
<organism evidence="11">
    <name type="scientific">Balaenoptera musculus</name>
    <name type="common">Blue whale</name>
    <dbReference type="NCBI Taxonomy" id="9771"/>
    <lineage>
        <taxon>Eukaryota</taxon>
        <taxon>Metazoa</taxon>
        <taxon>Chordata</taxon>
        <taxon>Craniata</taxon>
        <taxon>Vertebrata</taxon>
        <taxon>Euteleostomi</taxon>
        <taxon>Mammalia</taxon>
        <taxon>Eutheria</taxon>
        <taxon>Laurasiatheria</taxon>
        <taxon>Artiodactyla</taxon>
        <taxon>Whippomorpha</taxon>
        <taxon>Cetacea</taxon>
        <taxon>Mysticeti</taxon>
        <taxon>Balaenopteridae</taxon>
        <taxon>Balaenoptera</taxon>
    </lineage>
</organism>
<dbReference type="GeneTree" id="ENSGT00390000005780"/>
<evidence type="ECO:0000256" key="8">
    <source>
        <dbReference type="ARBA" id="ARBA00023136"/>
    </source>
</evidence>
<keyword evidence="6" id="KW-0256">Endoplasmic reticulum</keyword>
<dbReference type="GO" id="GO:0045050">
    <property type="term" value="P:protein insertion into ER membrane by stop-transfer membrane-anchor sequence"/>
    <property type="evidence" value="ECO:0007669"/>
    <property type="project" value="Ensembl"/>
</dbReference>
<keyword evidence="8" id="KW-0472">Membrane</keyword>
<keyword evidence="7" id="KW-1133">Transmembrane helix</keyword>
<evidence type="ECO:0000313" key="11">
    <source>
        <dbReference type="Ensembl" id="ENSBMSP00010011230.1"/>
    </source>
</evidence>